<evidence type="ECO:0000256" key="4">
    <source>
        <dbReference type="ARBA" id="ARBA00022776"/>
    </source>
</evidence>
<dbReference type="GO" id="GO:0051301">
    <property type="term" value="P:cell division"/>
    <property type="evidence" value="ECO:0007669"/>
    <property type="project" value="UniProtKB-KW"/>
</dbReference>
<feature type="region of interest" description="Disordered" evidence="6">
    <location>
        <begin position="79"/>
        <end position="99"/>
    </location>
</feature>
<dbReference type="PANTHER" id="PTHR12827">
    <property type="entry name" value="MEIOTIC CHECKPOINT REGULATOR TSG24 FAMILY MEMBER"/>
    <property type="match status" value="1"/>
</dbReference>
<evidence type="ECO:0000256" key="2">
    <source>
        <dbReference type="ARBA" id="ARBA00022618"/>
    </source>
</evidence>
<evidence type="ECO:0000256" key="5">
    <source>
        <dbReference type="ARBA" id="ARBA00023306"/>
    </source>
</evidence>
<comment type="similarity">
    <text evidence="1">Belongs to the APC1 family.</text>
</comment>
<evidence type="ECO:0000313" key="12">
    <source>
        <dbReference type="Proteomes" id="UP001549921"/>
    </source>
</evidence>
<dbReference type="EMBL" id="JBEDNZ010000015">
    <property type="protein sequence ID" value="KAL0829106.1"/>
    <property type="molecule type" value="Genomic_DNA"/>
</dbReference>
<keyword evidence="5" id="KW-0131">Cell cycle</keyword>
<feature type="region of interest" description="Disordered" evidence="6">
    <location>
        <begin position="130"/>
        <end position="167"/>
    </location>
</feature>
<feature type="domain" description="Anaphase-promoting complex subunit 1 beta-sandwich" evidence="10">
    <location>
        <begin position="1771"/>
        <end position="1851"/>
    </location>
</feature>
<reference evidence="11 12" key="1">
    <citation type="submission" date="2024-06" db="EMBL/GenBank/DDBJ databases">
        <title>A chromosome-level genome assembly of beet webworm, Loxostege sticticalis.</title>
        <authorList>
            <person name="Zhang Y."/>
        </authorList>
    </citation>
    <scope>NUCLEOTIDE SEQUENCE [LARGE SCALE GENOMIC DNA]</scope>
    <source>
        <strain evidence="11">AQ028</strain>
        <tissue evidence="11">Male pupae</tissue>
    </source>
</reference>
<evidence type="ECO:0000313" key="11">
    <source>
        <dbReference type="EMBL" id="KAL0829106.1"/>
    </source>
</evidence>
<feature type="domain" description="Anaphase-promoting complex subunit 1 C-terminal" evidence="8">
    <location>
        <begin position="1887"/>
        <end position="2086"/>
    </location>
</feature>
<name>A0ABD0SUN4_LOXSC</name>
<dbReference type="InterPro" id="IPR011989">
    <property type="entry name" value="ARM-like"/>
</dbReference>
<evidence type="ECO:0008006" key="13">
    <source>
        <dbReference type="Google" id="ProtNLM"/>
    </source>
</evidence>
<feature type="compositionally biased region" description="Basic and acidic residues" evidence="6">
    <location>
        <begin position="806"/>
        <end position="821"/>
    </location>
</feature>
<feature type="domain" description="Anaphase-promoting complex subunit 1 N-terminal" evidence="7">
    <location>
        <begin position="168"/>
        <end position="383"/>
    </location>
</feature>
<evidence type="ECO:0000256" key="6">
    <source>
        <dbReference type="SAM" id="MobiDB-lite"/>
    </source>
</evidence>
<accession>A0ABD0SUN4</accession>
<feature type="compositionally biased region" description="Polar residues" evidence="6">
    <location>
        <begin position="130"/>
        <end position="155"/>
    </location>
</feature>
<sequence length="2123" mass="236813">MIAASEPLEFVPHGRTVIAKHPGQIYGKGHNTSASENSLLYKLTNFAIKDESLLEAKEANEYEWWCIREVYYRSNDEIEEEPAQTQKDPKYDFNSESFRPPSRLKTDFNISIKSELLSGVKKMETECVNSAGTSRGGSANSSSNMSKKFNLNSGQNKSPKKKPLNPKTDCSYEEELYVKGCTAVWSKGLISTPATKISAPEHRETICCYTLENPIKHAAFCNFHVNINNTMLIDALNSQIADEKKSIKIEDTTEHMQTKVMPAILLMDNKCMQVFATDGREYINNVPFQVKKVWPMKYGVLLEKQAQPLSQNSILPSSFLKLNESHNNSTFSRSKMNFPFNMSARLRAESVSGYDHDVPLPTCFSLSHPLDEVTPILMKSPSQGLQYYNDGDLQIFFVSVNPSIILLYDWKLATHSLWKIRKALRDECLSMCPNINSTTTLFSQSCEYVGSPMHSNVGRNATSWVTGLGSPYQSRKGPSTPTFSRSRQNSPMANIFHQQGLSPHTSIGQASSTSMMANTMMQTPPSLPLYPEVCLDHIWTDSQQLRRDRVDRPADMKTFLHTDLVGHEYLCFIVKMSGVSRLQIVRLQKSHSHGQSSKSNLIVGSVSSVVAKDAVVLDHLKMIALIDESGNIILQSGNSVVGKVHVGGVLARLIDSPYTKRSTFQSPFPRRSSLLPSRCNDASAFDDSALHLLSPVPHTSASRLEQKESLGLSGLCDAAGSRVTLQFDSGVMYRISLPTISCSALVTRCCAALKAILPKDVTMQVIIKWYGARNAPGTQDLTPEQEWSMFSNLLYSLMGYDVEKLSQSKQPEETEHTEVATKKQRTSSDGSQEDWEYLLNSKLHKAIGNSLATMLHLQAIPSGDAKAARINRLRNSIEMEKPSQFNTNALLFPYTIQVLYAFHLVYEETKLNTLLWTDLKPLSAFLYQISKDLKLESYVNHYWLDFPTDHDLDYEESNSQISDAILQKLIQPTYFNSDPPNIFSYLNAMLLDNDAGYYPYLTDVNNMSKDLIEVLTIVGVGRCAGVQTITHRDTMAASSTPRSRRDCSQYSSPYYQAVITVCERGMTPRDVDNLPPAIGLLLLTIFSRCKSEPPVDWPVEAYNLIMREDLALQAEIADTIKSTSEYMETLALEVLEKETAYSLNTAQGHAEPVQPKSDDNDTSTGMEHLNSKLLSLLYPRDHRMTEVFNLLQSSIPVTINLTQRPEVSDHDFIEEQEKHLYAISTRTMALPVARGMLTLRSLPCAPTEPLTLPKLCVSGRGPPPRCNTINLGGADASPQCLLWPTFHNGVAAGLALVPMTGSSIDSSWVIYNKPRGTTEMSTEHAGFLMALGLNGHLRDMPFMNMYEYLVKCHEMISVGLLLGLAATYRGTMDVQATKMMSIHLEPLLPPTSIELDIQQNILVAALLGVGLIYQDTGHIHYAQVLLNEIGKPPGPEMENCVEREGYALAAGLALGFVCVRAGSQAPDHIAQRLRTYMLGGDKHPLTGAQREKYKQGSFAIREGQTVNLDVTSPGATVALGLIYLRSNNAALAGWLQAPTTAYQLDFVRPDLLMLRIISRGLVLWDSIEATEEWIEDQVPSTIKPYCFVKPTEDHVDYEAMNQAYCNIIAGACFSVGLRFAGSGDEDARDAVLHFVRLFLALGGKSVAELAGRSTLEACLCVCLLAAGMIMAGRGDIQVLRICRRLRARVPAAPASPAAPAAPALTHGGQMAVHCTIGLLFLGGGRATLSTTPTAIAALLAAFFPKFPTHSEDNRYHLQAFRHLYVLAVEPRLILPRDLTTGKICYAHIQLIDLGGVVKDMKAPCIIPELDTLKEVKINDQRYWPITFQRDRNWDQLKTFLDYTWCIDIKQRAGCLSYLDDPQGFLTILAQTLTLDKANIWSATPDNIELFTNDDKVRNFVKHYLSKDTNVGSNICADCLLVSKKRKGVKNEPFMTKQCLCRKYSKEEQEHVQGLSMVTYECVVKDILCALPIWTTFLKIIKTMKNDPSTYHMWQIKLLLSQVENHNKRAMDEMKIDGQDVQNEPLISTEFTLAIKQRVGNVFDGWEIKIIPFLRKYLGLPSSRKISSCEEDMKKILSCYLIYHDLPRGVLRNAMSDNELGVMMDLDKMSLSVDALSKIELLLR</sequence>
<dbReference type="InterPro" id="IPR041221">
    <property type="entry name" value="APC1_C"/>
</dbReference>
<keyword evidence="3" id="KW-0677">Repeat</keyword>
<dbReference type="Pfam" id="PF20518">
    <property type="entry name" value="Apc1_MidN"/>
    <property type="match status" value="1"/>
</dbReference>
<organism evidence="11 12">
    <name type="scientific">Loxostege sticticalis</name>
    <name type="common">Beet webworm moth</name>
    <dbReference type="NCBI Taxonomy" id="481309"/>
    <lineage>
        <taxon>Eukaryota</taxon>
        <taxon>Metazoa</taxon>
        <taxon>Ecdysozoa</taxon>
        <taxon>Arthropoda</taxon>
        <taxon>Hexapoda</taxon>
        <taxon>Insecta</taxon>
        <taxon>Pterygota</taxon>
        <taxon>Neoptera</taxon>
        <taxon>Endopterygota</taxon>
        <taxon>Lepidoptera</taxon>
        <taxon>Glossata</taxon>
        <taxon>Ditrysia</taxon>
        <taxon>Pyraloidea</taxon>
        <taxon>Crambidae</taxon>
        <taxon>Pyraustinae</taxon>
        <taxon>Loxostege</taxon>
    </lineage>
</organism>
<dbReference type="PANTHER" id="PTHR12827:SF3">
    <property type="entry name" value="ANAPHASE-PROMOTING COMPLEX SUBUNIT 1"/>
    <property type="match status" value="1"/>
</dbReference>
<dbReference type="Pfam" id="PF21282">
    <property type="entry name" value="APC1_3rd"/>
    <property type="match status" value="1"/>
</dbReference>
<dbReference type="Pfam" id="PF18122">
    <property type="entry name" value="APC1_C"/>
    <property type="match status" value="1"/>
</dbReference>
<evidence type="ECO:0000259" key="9">
    <source>
        <dbReference type="Pfam" id="PF20518"/>
    </source>
</evidence>
<evidence type="ECO:0000259" key="8">
    <source>
        <dbReference type="Pfam" id="PF18122"/>
    </source>
</evidence>
<dbReference type="Proteomes" id="UP001549921">
    <property type="component" value="Unassembled WGS sequence"/>
</dbReference>
<dbReference type="Pfam" id="PF12859">
    <property type="entry name" value="ANAPC1"/>
    <property type="match status" value="1"/>
</dbReference>
<dbReference type="InterPro" id="IPR024990">
    <property type="entry name" value="Apc1"/>
</dbReference>
<feature type="domain" description="Anaphase-promoting complex subunit 1 middle" evidence="9">
    <location>
        <begin position="797"/>
        <end position="1111"/>
    </location>
</feature>
<dbReference type="Gene3D" id="1.25.10.10">
    <property type="entry name" value="Leucine-rich Repeat Variant"/>
    <property type="match status" value="2"/>
</dbReference>
<evidence type="ECO:0000256" key="1">
    <source>
        <dbReference type="ARBA" id="ARBA00010547"/>
    </source>
</evidence>
<feature type="region of interest" description="Disordered" evidence="6">
    <location>
        <begin position="468"/>
        <end position="488"/>
    </location>
</feature>
<keyword evidence="4" id="KW-0498">Mitosis</keyword>
<dbReference type="InterPro" id="IPR048971">
    <property type="entry name" value="Apc1_3rd"/>
</dbReference>
<dbReference type="InterPro" id="IPR046794">
    <property type="entry name" value="Apc1_MidN"/>
</dbReference>
<dbReference type="InterPro" id="IPR049255">
    <property type="entry name" value="Apc1_N"/>
</dbReference>
<evidence type="ECO:0000259" key="7">
    <source>
        <dbReference type="Pfam" id="PF12859"/>
    </source>
</evidence>
<feature type="region of interest" description="Disordered" evidence="6">
    <location>
        <begin position="806"/>
        <end position="828"/>
    </location>
</feature>
<evidence type="ECO:0000259" key="10">
    <source>
        <dbReference type="Pfam" id="PF21282"/>
    </source>
</evidence>
<protein>
    <recommendedName>
        <fullName evidence="13">Anaphase-promoting complex subunit 1</fullName>
    </recommendedName>
</protein>
<evidence type="ECO:0000256" key="3">
    <source>
        <dbReference type="ARBA" id="ARBA00022737"/>
    </source>
</evidence>
<gene>
    <name evidence="11" type="ORF">ABMA28_003960</name>
</gene>
<keyword evidence="2" id="KW-0132">Cell division</keyword>
<feature type="region of interest" description="Disordered" evidence="6">
    <location>
        <begin position="1145"/>
        <end position="1164"/>
    </location>
</feature>
<comment type="caution">
    <text evidence="11">The sequence shown here is derived from an EMBL/GenBank/DDBJ whole genome shotgun (WGS) entry which is preliminary data.</text>
</comment>
<proteinExistence type="inferred from homology"/>